<dbReference type="Proteomes" id="UP000055035">
    <property type="component" value="Unassembled WGS sequence"/>
</dbReference>
<gene>
    <name evidence="2" type="ORF">Ljor_1991</name>
</gene>
<comment type="caution">
    <text evidence="2">The sequence shown here is derived from an EMBL/GenBank/DDBJ whole genome shotgun (WGS) entry which is preliminary data.</text>
</comment>
<protein>
    <submittedName>
        <fullName evidence="2">Uncharacterized protein</fullName>
    </submittedName>
</protein>
<evidence type="ECO:0000313" key="3">
    <source>
        <dbReference type="Proteomes" id="UP000055035"/>
    </source>
</evidence>
<dbReference type="RefSeq" id="WP_156413827.1">
    <property type="nucleotide sequence ID" value="NZ_CAAAIC010000015.1"/>
</dbReference>
<feature type="region of interest" description="Disordered" evidence="1">
    <location>
        <begin position="1"/>
        <end position="53"/>
    </location>
</feature>
<organism evidence="2 3">
    <name type="scientific">Legionella jordanis</name>
    <dbReference type="NCBI Taxonomy" id="456"/>
    <lineage>
        <taxon>Bacteria</taxon>
        <taxon>Pseudomonadati</taxon>
        <taxon>Pseudomonadota</taxon>
        <taxon>Gammaproteobacteria</taxon>
        <taxon>Legionellales</taxon>
        <taxon>Legionellaceae</taxon>
        <taxon>Legionella</taxon>
    </lineage>
</organism>
<accession>A0A0W0VC23</accession>
<proteinExistence type="predicted"/>
<evidence type="ECO:0000313" key="2">
    <source>
        <dbReference type="EMBL" id="KTD17685.1"/>
    </source>
</evidence>
<feature type="compositionally biased region" description="Basic and acidic residues" evidence="1">
    <location>
        <begin position="8"/>
        <end position="26"/>
    </location>
</feature>
<keyword evidence="3" id="KW-1185">Reference proteome</keyword>
<name>A0A0W0VC23_9GAMM</name>
<feature type="compositionally biased region" description="Basic and acidic residues" evidence="1">
    <location>
        <begin position="36"/>
        <end position="53"/>
    </location>
</feature>
<reference evidence="2 3" key="1">
    <citation type="submission" date="2015-11" db="EMBL/GenBank/DDBJ databases">
        <title>Genomic analysis of 38 Legionella species identifies large and diverse effector repertoires.</title>
        <authorList>
            <person name="Burstein D."/>
            <person name="Amaro F."/>
            <person name="Zusman T."/>
            <person name="Lifshitz Z."/>
            <person name="Cohen O."/>
            <person name="Gilbert J.A."/>
            <person name="Pupko T."/>
            <person name="Shuman H.A."/>
            <person name="Segal G."/>
        </authorList>
    </citation>
    <scope>NUCLEOTIDE SEQUENCE [LARGE SCALE GENOMIC DNA]</scope>
    <source>
        <strain evidence="2 3">BL-540</strain>
    </source>
</reference>
<evidence type="ECO:0000256" key="1">
    <source>
        <dbReference type="SAM" id="MobiDB-lite"/>
    </source>
</evidence>
<dbReference type="EMBL" id="LNYJ01000011">
    <property type="protein sequence ID" value="KTD17685.1"/>
    <property type="molecule type" value="Genomic_DNA"/>
</dbReference>
<dbReference type="AlphaFoldDB" id="A0A0W0VC23"/>
<sequence>MDNSSKSSEAKQKSKKLSKDKLDKVSGGRTGEYMDDVERKQNDKGVSTPRKEI</sequence>
<dbReference type="PATRIC" id="fig|456.5.peg.2120"/>